<comment type="subcellular location">
    <subcellularLocation>
        <location evidence="2">Cytoplasm</location>
    </subcellularLocation>
</comment>
<dbReference type="Pfam" id="PF01593">
    <property type="entry name" value="Amino_oxidase"/>
    <property type="match status" value="2"/>
</dbReference>
<feature type="compositionally biased region" description="Low complexity" evidence="8">
    <location>
        <begin position="387"/>
        <end position="404"/>
    </location>
</feature>
<evidence type="ECO:0000256" key="1">
    <source>
        <dbReference type="ARBA" id="ARBA00001974"/>
    </source>
</evidence>
<dbReference type="InterPro" id="IPR050281">
    <property type="entry name" value="Flavin_monoamine_oxidase"/>
</dbReference>
<dbReference type="SUPFAM" id="SSF51905">
    <property type="entry name" value="FAD/NAD(P)-binding domain"/>
    <property type="match status" value="1"/>
</dbReference>
<evidence type="ECO:0000256" key="8">
    <source>
        <dbReference type="SAM" id="MobiDB-lite"/>
    </source>
</evidence>
<comment type="cofactor">
    <cofactor evidence="1">
        <name>FAD</name>
        <dbReference type="ChEBI" id="CHEBI:57692"/>
    </cofactor>
</comment>
<feature type="compositionally biased region" description="Gly residues" evidence="8">
    <location>
        <begin position="340"/>
        <end position="361"/>
    </location>
</feature>
<feature type="region of interest" description="Disordered" evidence="8">
    <location>
        <begin position="442"/>
        <end position="472"/>
    </location>
</feature>
<dbReference type="Gene3D" id="3.90.660.10">
    <property type="match status" value="2"/>
</dbReference>
<comment type="caution">
    <text evidence="10">The sequence shown here is derived from an EMBL/GenBank/DDBJ whole genome shotgun (WGS) entry which is preliminary data.</text>
</comment>
<dbReference type="PANTHER" id="PTHR10742:SF405">
    <property type="entry name" value="PEROXISOMAL N(1)-ACETYL-SPERMINE_SPERMIDINE OXIDASE"/>
    <property type="match status" value="1"/>
</dbReference>
<dbReference type="Gene3D" id="3.50.50.60">
    <property type="entry name" value="FAD/NAD(P)-binding domain"/>
    <property type="match status" value="2"/>
</dbReference>
<dbReference type="Proteomes" id="UP000239649">
    <property type="component" value="Unassembled WGS sequence"/>
</dbReference>
<feature type="domain" description="Amine oxidase" evidence="9">
    <location>
        <begin position="37"/>
        <end position="327"/>
    </location>
</feature>
<evidence type="ECO:0000256" key="6">
    <source>
        <dbReference type="ARBA" id="ARBA00022827"/>
    </source>
</evidence>
<dbReference type="PANTHER" id="PTHR10742">
    <property type="entry name" value="FLAVIN MONOAMINE OXIDASE"/>
    <property type="match status" value="1"/>
</dbReference>
<evidence type="ECO:0000256" key="3">
    <source>
        <dbReference type="ARBA" id="ARBA00005995"/>
    </source>
</evidence>
<evidence type="ECO:0000256" key="5">
    <source>
        <dbReference type="ARBA" id="ARBA00022630"/>
    </source>
</evidence>
<dbReference type="OrthoDB" id="2019015at2759"/>
<organism evidence="10 11">
    <name type="scientific">Micractinium conductrix</name>
    <dbReference type="NCBI Taxonomy" id="554055"/>
    <lineage>
        <taxon>Eukaryota</taxon>
        <taxon>Viridiplantae</taxon>
        <taxon>Chlorophyta</taxon>
        <taxon>core chlorophytes</taxon>
        <taxon>Trebouxiophyceae</taxon>
        <taxon>Chlorellales</taxon>
        <taxon>Chlorellaceae</taxon>
        <taxon>Chlorella clade</taxon>
        <taxon>Micractinium</taxon>
    </lineage>
</organism>
<name>A0A2P6V8S5_9CHLO</name>
<proteinExistence type="inferred from homology"/>
<evidence type="ECO:0000256" key="4">
    <source>
        <dbReference type="ARBA" id="ARBA00022490"/>
    </source>
</evidence>
<dbReference type="AlphaFoldDB" id="A0A2P6V8S5"/>
<dbReference type="SUPFAM" id="SSF54373">
    <property type="entry name" value="FAD-linked reductases, C-terminal domain"/>
    <property type="match status" value="1"/>
</dbReference>
<dbReference type="STRING" id="554055.A0A2P6V8S5"/>
<feature type="region of interest" description="Disordered" evidence="8">
    <location>
        <begin position="386"/>
        <end position="408"/>
    </location>
</feature>
<keyword evidence="5" id="KW-0285">Flavoprotein</keyword>
<keyword evidence="11" id="KW-1185">Reference proteome</keyword>
<evidence type="ECO:0000313" key="11">
    <source>
        <dbReference type="Proteomes" id="UP000239649"/>
    </source>
</evidence>
<feature type="compositionally biased region" description="Basic and acidic residues" evidence="8">
    <location>
        <begin position="455"/>
        <end position="465"/>
    </location>
</feature>
<evidence type="ECO:0000313" key="10">
    <source>
        <dbReference type="EMBL" id="PSC70494.1"/>
    </source>
</evidence>
<evidence type="ECO:0000256" key="2">
    <source>
        <dbReference type="ARBA" id="ARBA00004496"/>
    </source>
</evidence>
<comment type="similarity">
    <text evidence="3">Belongs to the flavin monoamine oxidase family.</text>
</comment>
<keyword evidence="4" id="KW-0963">Cytoplasm</keyword>
<evidence type="ECO:0000256" key="7">
    <source>
        <dbReference type="ARBA" id="ARBA00023002"/>
    </source>
</evidence>
<accession>A0A2P6V8S5</accession>
<dbReference type="EMBL" id="LHPF02000019">
    <property type="protein sequence ID" value="PSC70494.1"/>
    <property type="molecule type" value="Genomic_DNA"/>
</dbReference>
<sequence length="619" mass="62776">MSSRGAPATAALRTAAAAAAAAAAPPRPRVAVIGAGFAGLEAALTLQTAGQCDVMLLEAGARPGGRAWTLPLPAGSAAAALELGATWLHGLGSEGEPNPVFRHAVELGLIESNPTAERWWSSQFCLPGEARPLSLEEQAVITHALAAWGEAVEGLQQDEAGTTADALRAAWAALLASGRLGDAGERLQLAGRSWRWRELLQRAMDGCDSTSVQSAQGLALYDEMPGGVHAAMPGGMQGVAEGLAARVHDLRYGHAVQCIRWGGAGHAGPVSIACANGAAVEADAVVVTVSLGVLKAQHKALFEPALPLTKQDAIQRLSIGTVDKLLLDLAPGSASSSSGSGSGGGSGGGGSGDGGSVSGGRASGSAEAVSFALLWSEPWQGFGGSTSASASACVDSPPAAAPAPGEAQLPGWARGVFSIRFGGPEFKQRSAASAAAGVAQQAQQAAAGDAGRTGEAAEGHQEEFNPRAQAQQPRTYQAVAWLTGAEAAAMEAASDEEVLGTLRRLAEVFPALQLPPGASWDRVQLHRSRWGSDPLFRGSYSYLGPGSSPADVAALQAPVEGPDGGAPRVLFAGEACHVKYIGTMHGAALTGRLAAQTLLQHWSEAPAGQQRERHEASPG</sequence>
<dbReference type="InterPro" id="IPR036188">
    <property type="entry name" value="FAD/NAD-bd_sf"/>
</dbReference>
<protein>
    <submittedName>
        <fullName evidence="10">Spermine oxidase-like</fullName>
    </submittedName>
</protein>
<keyword evidence="7" id="KW-0560">Oxidoreductase</keyword>
<feature type="domain" description="Amine oxidase" evidence="9">
    <location>
        <begin position="478"/>
        <end position="599"/>
    </location>
</feature>
<gene>
    <name evidence="10" type="ORF">C2E20_5949</name>
</gene>
<dbReference type="GO" id="GO:0046592">
    <property type="term" value="F:polyamine oxidase activity"/>
    <property type="evidence" value="ECO:0007669"/>
    <property type="project" value="TreeGrafter"/>
</dbReference>
<dbReference type="InterPro" id="IPR002937">
    <property type="entry name" value="Amino_oxidase"/>
</dbReference>
<evidence type="ECO:0000259" key="9">
    <source>
        <dbReference type="Pfam" id="PF01593"/>
    </source>
</evidence>
<reference evidence="10 11" key="1">
    <citation type="journal article" date="2018" name="Plant J.">
        <title>Genome sequences of Chlorella sorokiniana UTEX 1602 and Micractinium conductrix SAG 241.80: implications to maltose excretion by a green alga.</title>
        <authorList>
            <person name="Arriola M.B."/>
            <person name="Velmurugan N."/>
            <person name="Zhang Y."/>
            <person name="Plunkett M.H."/>
            <person name="Hondzo H."/>
            <person name="Barney B.M."/>
        </authorList>
    </citation>
    <scope>NUCLEOTIDE SEQUENCE [LARGE SCALE GENOMIC DNA]</scope>
    <source>
        <strain evidence="10 11">SAG 241.80</strain>
    </source>
</reference>
<feature type="region of interest" description="Disordered" evidence="8">
    <location>
        <begin position="333"/>
        <end position="361"/>
    </location>
</feature>
<dbReference type="GO" id="GO:0005737">
    <property type="term" value="C:cytoplasm"/>
    <property type="evidence" value="ECO:0007669"/>
    <property type="project" value="UniProtKB-SubCell"/>
</dbReference>
<keyword evidence="6" id="KW-0274">FAD</keyword>